<protein>
    <recommendedName>
        <fullName evidence="4">F-box domain-containing protein</fullName>
    </recommendedName>
</protein>
<reference evidence="2" key="1">
    <citation type="submission" date="2023-03" db="EMBL/GenBank/DDBJ databases">
        <title>Massive genome expansion in bonnet fungi (Mycena s.s.) driven by repeated elements and novel gene families across ecological guilds.</title>
        <authorList>
            <consortium name="Lawrence Berkeley National Laboratory"/>
            <person name="Harder C.B."/>
            <person name="Miyauchi S."/>
            <person name="Viragh M."/>
            <person name="Kuo A."/>
            <person name="Thoen E."/>
            <person name="Andreopoulos B."/>
            <person name="Lu D."/>
            <person name="Skrede I."/>
            <person name="Drula E."/>
            <person name="Henrissat B."/>
            <person name="Morin E."/>
            <person name="Kohler A."/>
            <person name="Barry K."/>
            <person name="LaButti K."/>
            <person name="Morin E."/>
            <person name="Salamov A."/>
            <person name="Lipzen A."/>
            <person name="Mereny Z."/>
            <person name="Hegedus B."/>
            <person name="Baldrian P."/>
            <person name="Stursova M."/>
            <person name="Weitz H."/>
            <person name="Taylor A."/>
            <person name="Grigoriev I.V."/>
            <person name="Nagy L.G."/>
            <person name="Martin F."/>
            <person name="Kauserud H."/>
        </authorList>
    </citation>
    <scope>NUCLEOTIDE SEQUENCE</scope>
    <source>
        <strain evidence="2">9284</strain>
    </source>
</reference>
<keyword evidence="3" id="KW-1185">Reference proteome</keyword>
<sequence>MLAESAPLPTFREVAAARTRIAELDIEIEDLKRSIQARLTERDKCCDVLAAVAQYKHPILSLPAEITSEIFVRFLPSDLEFIPPIGPKSPSFLLRICRQWRGAALATPQLWSSIDLQLHGDRKSARNHQFKLFESWLKRSGNFPLSIRLWDMRRGSTSIATSPKFKDAILHHASRLQHVDIYLPYDDLRSFTAPMPLLCTASVDPSDHPKPATTPSATATALFPLAPMLKQVALDLGYNPFATTLPWSQLTTLTASVNISEAIYILRQSTALETCALTIYPLVTVPDHRRVPPLPIRTLSLLWASGNADESAVQLVNARTLPVLSTLVVSEFLLGSNPIAAISRLRPQGYPRTVTILHAGVSLDVYKEAFPDVELIVHPE</sequence>
<evidence type="ECO:0000313" key="3">
    <source>
        <dbReference type="Proteomes" id="UP001221142"/>
    </source>
</evidence>
<feature type="coiled-coil region" evidence="1">
    <location>
        <begin position="14"/>
        <end position="41"/>
    </location>
</feature>
<keyword evidence="1" id="KW-0175">Coiled coil</keyword>
<dbReference type="Proteomes" id="UP001221142">
    <property type="component" value="Unassembled WGS sequence"/>
</dbReference>
<evidence type="ECO:0000313" key="2">
    <source>
        <dbReference type="EMBL" id="KAJ7649895.1"/>
    </source>
</evidence>
<gene>
    <name evidence="2" type="ORF">FB45DRAFT_730491</name>
</gene>
<accession>A0AAD7CID0</accession>
<proteinExistence type="predicted"/>
<comment type="caution">
    <text evidence="2">The sequence shown here is derived from an EMBL/GenBank/DDBJ whole genome shotgun (WGS) entry which is preliminary data.</text>
</comment>
<evidence type="ECO:0000256" key="1">
    <source>
        <dbReference type="SAM" id="Coils"/>
    </source>
</evidence>
<evidence type="ECO:0008006" key="4">
    <source>
        <dbReference type="Google" id="ProtNLM"/>
    </source>
</evidence>
<dbReference type="AlphaFoldDB" id="A0AAD7CID0"/>
<dbReference type="EMBL" id="JARKIF010000001">
    <property type="protein sequence ID" value="KAJ7649895.1"/>
    <property type="molecule type" value="Genomic_DNA"/>
</dbReference>
<organism evidence="2 3">
    <name type="scientific">Roridomyces roridus</name>
    <dbReference type="NCBI Taxonomy" id="1738132"/>
    <lineage>
        <taxon>Eukaryota</taxon>
        <taxon>Fungi</taxon>
        <taxon>Dikarya</taxon>
        <taxon>Basidiomycota</taxon>
        <taxon>Agaricomycotina</taxon>
        <taxon>Agaricomycetes</taxon>
        <taxon>Agaricomycetidae</taxon>
        <taxon>Agaricales</taxon>
        <taxon>Marasmiineae</taxon>
        <taxon>Mycenaceae</taxon>
        <taxon>Roridomyces</taxon>
    </lineage>
</organism>
<name>A0AAD7CID0_9AGAR</name>